<reference evidence="14" key="2">
    <citation type="submission" date="2024-04" db="EMBL/GenBank/DDBJ databases">
        <authorList>
            <person name="Chen Y."/>
            <person name="Shah S."/>
            <person name="Dougan E. K."/>
            <person name="Thang M."/>
            <person name="Chan C."/>
        </authorList>
    </citation>
    <scope>NUCLEOTIDE SEQUENCE [LARGE SCALE GENOMIC DNA]</scope>
</reference>
<dbReference type="EMBL" id="CAMXCT030000001">
    <property type="protein sequence ID" value="CAL4758874.1"/>
    <property type="molecule type" value="Genomic_DNA"/>
</dbReference>
<dbReference type="PANTHER" id="PTHR33546:SF1">
    <property type="entry name" value="LARGE, MULTIFUNCTIONAL SECRETED PROTEIN"/>
    <property type="match status" value="1"/>
</dbReference>
<keyword evidence="4" id="KW-0812">Transmembrane</keyword>
<dbReference type="SUPFAM" id="SSF52317">
    <property type="entry name" value="Class I glutamine amidotransferase-like"/>
    <property type="match status" value="1"/>
</dbReference>
<dbReference type="Gene3D" id="1.10.760.10">
    <property type="entry name" value="Cytochrome c-like domain"/>
    <property type="match status" value="1"/>
</dbReference>
<dbReference type="Pfam" id="PF25539">
    <property type="entry name" value="Bestrophin_2"/>
    <property type="match status" value="1"/>
</dbReference>
<organism evidence="13">
    <name type="scientific">Cladocopium goreaui</name>
    <dbReference type="NCBI Taxonomy" id="2562237"/>
    <lineage>
        <taxon>Eukaryota</taxon>
        <taxon>Sar</taxon>
        <taxon>Alveolata</taxon>
        <taxon>Dinophyceae</taxon>
        <taxon>Suessiales</taxon>
        <taxon>Symbiodiniaceae</taxon>
        <taxon>Cladocopium</taxon>
    </lineage>
</organism>
<evidence type="ECO:0000313" key="13">
    <source>
        <dbReference type="EMBL" id="CAI3971562.1"/>
    </source>
</evidence>
<dbReference type="InterPro" id="IPR036909">
    <property type="entry name" value="Cyt_c-like_dom_sf"/>
</dbReference>
<dbReference type="EMBL" id="CAMXCT020000001">
    <property type="protein sequence ID" value="CAL1124937.1"/>
    <property type="molecule type" value="Genomic_DNA"/>
</dbReference>
<dbReference type="InterPro" id="IPR043906">
    <property type="entry name" value="Gfo/Idh/MocA_OxRdtase_bact_C"/>
</dbReference>
<dbReference type="InterPro" id="IPR036291">
    <property type="entry name" value="NAD(P)-bd_dom_sf"/>
</dbReference>
<keyword evidence="3 10" id="KW-0349">Heme</keyword>
<feature type="chain" id="PRO_5043269370" evidence="11">
    <location>
        <begin position="26"/>
        <end position="2789"/>
    </location>
</feature>
<dbReference type="GO" id="GO:0046872">
    <property type="term" value="F:metal ion binding"/>
    <property type="evidence" value="ECO:0007669"/>
    <property type="project" value="UniProtKB-KW"/>
</dbReference>
<evidence type="ECO:0000256" key="2">
    <source>
        <dbReference type="ARBA" id="ARBA00022448"/>
    </source>
</evidence>
<dbReference type="InterPro" id="IPR016024">
    <property type="entry name" value="ARM-type_fold"/>
</dbReference>
<dbReference type="Pfam" id="PF19051">
    <property type="entry name" value="GFO_IDH_MocA_C2"/>
    <property type="match status" value="1"/>
</dbReference>
<dbReference type="GO" id="GO:0000166">
    <property type="term" value="F:nucleotide binding"/>
    <property type="evidence" value="ECO:0007669"/>
    <property type="project" value="InterPro"/>
</dbReference>
<gene>
    <name evidence="13" type="ORF">C1SCF055_LOCUS152</name>
</gene>
<dbReference type="OrthoDB" id="1368at2759"/>
<evidence type="ECO:0000256" key="1">
    <source>
        <dbReference type="ARBA" id="ARBA00004141"/>
    </source>
</evidence>
<keyword evidence="9" id="KW-0472">Membrane</keyword>
<dbReference type="InterPro" id="IPR011989">
    <property type="entry name" value="ARM-like"/>
</dbReference>
<evidence type="ECO:0000256" key="8">
    <source>
        <dbReference type="ARBA" id="ARBA00023065"/>
    </source>
</evidence>
<dbReference type="InterPro" id="IPR044669">
    <property type="entry name" value="YneE/VCCN1/2-like"/>
</dbReference>
<accession>A0A9P1BE48</accession>
<feature type="domain" description="Cytochrome c" evidence="12">
    <location>
        <begin position="1135"/>
        <end position="1268"/>
    </location>
</feature>
<dbReference type="Proteomes" id="UP001152797">
    <property type="component" value="Unassembled WGS sequence"/>
</dbReference>
<evidence type="ECO:0000313" key="16">
    <source>
        <dbReference type="Proteomes" id="UP001152797"/>
    </source>
</evidence>
<dbReference type="Gene3D" id="3.40.50.720">
    <property type="entry name" value="NAD(P)-binding Rossmann-like Domain"/>
    <property type="match status" value="1"/>
</dbReference>
<name>A0A9P1BE48_9DINO</name>
<evidence type="ECO:0000256" key="9">
    <source>
        <dbReference type="ARBA" id="ARBA00023136"/>
    </source>
</evidence>
<dbReference type="SUPFAM" id="SSF48371">
    <property type="entry name" value="ARM repeat"/>
    <property type="match status" value="2"/>
</dbReference>
<dbReference type="Gene3D" id="3.30.360.10">
    <property type="entry name" value="Dihydrodipicolinate Reductase, domain 2"/>
    <property type="match status" value="1"/>
</dbReference>
<keyword evidence="16" id="KW-1185">Reference proteome</keyword>
<dbReference type="PROSITE" id="PS51007">
    <property type="entry name" value="CYTC"/>
    <property type="match status" value="1"/>
</dbReference>
<keyword evidence="5 10" id="KW-0479">Metal-binding</keyword>
<protein>
    <submittedName>
        <fullName evidence="15">Voltage-dependent anion channel-forming protein YneE</fullName>
    </submittedName>
</protein>
<evidence type="ECO:0000313" key="14">
    <source>
        <dbReference type="EMBL" id="CAL1124937.1"/>
    </source>
</evidence>
<dbReference type="GO" id="GO:0009055">
    <property type="term" value="F:electron transfer activity"/>
    <property type="evidence" value="ECO:0007669"/>
    <property type="project" value="InterPro"/>
</dbReference>
<dbReference type="NCBIfam" id="TIGR02604">
    <property type="entry name" value="Piru_Ver_Nterm"/>
    <property type="match status" value="1"/>
</dbReference>
<dbReference type="EMBL" id="CAMXCT010000001">
    <property type="protein sequence ID" value="CAI3971562.1"/>
    <property type="molecule type" value="Genomic_DNA"/>
</dbReference>
<evidence type="ECO:0000256" key="6">
    <source>
        <dbReference type="ARBA" id="ARBA00022989"/>
    </source>
</evidence>
<dbReference type="InterPro" id="IPR000683">
    <property type="entry name" value="Gfo/Idh/MocA-like_OxRdtase_N"/>
</dbReference>
<keyword evidence="7 10" id="KW-0408">Iron</keyword>
<reference evidence="13" key="1">
    <citation type="submission" date="2022-10" db="EMBL/GenBank/DDBJ databases">
        <authorList>
            <person name="Chen Y."/>
            <person name="Dougan E. K."/>
            <person name="Chan C."/>
            <person name="Rhodes N."/>
            <person name="Thang M."/>
        </authorList>
    </citation>
    <scope>NUCLEOTIDE SEQUENCE</scope>
</reference>
<dbReference type="SUPFAM" id="SSF55347">
    <property type="entry name" value="Glyceraldehyde-3-phosphate dehydrogenase-like, C-terminal domain"/>
    <property type="match status" value="1"/>
</dbReference>
<dbReference type="NCBIfam" id="TIGR02603">
    <property type="entry name" value="CxxCH_TIGR02603"/>
    <property type="match status" value="1"/>
</dbReference>
<dbReference type="SUPFAM" id="SSF46626">
    <property type="entry name" value="Cytochrome c"/>
    <property type="match status" value="1"/>
</dbReference>
<dbReference type="Pfam" id="PF23500">
    <property type="entry name" value="DUF7133"/>
    <property type="match status" value="1"/>
</dbReference>
<dbReference type="GO" id="GO:0016020">
    <property type="term" value="C:membrane"/>
    <property type="evidence" value="ECO:0007669"/>
    <property type="project" value="UniProtKB-SubCell"/>
</dbReference>
<evidence type="ECO:0000256" key="11">
    <source>
        <dbReference type="SAM" id="SignalP"/>
    </source>
</evidence>
<evidence type="ECO:0000256" key="7">
    <source>
        <dbReference type="ARBA" id="ARBA00023004"/>
    </source>
</evidence>
<dbReference type="Gene3D" id="1.25.10.10">
    <property type="entry name" value="Leucine-rich Repeat Variant"/>
    <property type="match status" value="1"/>
</dbReference>
<comment type="caution">
    <text evidence="13">The sequence shown here is derived from an EMBL/GenBank/DDBJ whole genome shotgun (WGS) entry which is preliminary data.</text>
</comment>
<evidence type="ECO:0000256" key="3">
    <source>
        <dbReference type="ARBA" id="ARBA00022617"/>
    </source>
</evidence>
<dbReference type="SUPFAM" id="SSF63829">
    <property type="entry name" value="Calcium-dependent phosphotriesterase"/>
    <property type="match status" value="1"/>
</dbReference>
<keyword evidence="6" id="KW-1133">Transmembrane helix</keyword>
<sequence length="2789" mass="309596">MTTGWFRRSAATLLFLVCCAATCSAAELRVLFLGDNGHHNPPARYAQLKPVFDTRGIELVYTDEVGDLNPKTLADYDALLLYANIDEIAPEQEQALLNYVAAGGGFAPIHCATYCFRNAPAVVDLMGAQFERHGTGDFRTQIAEPEHPVMQGFHGFESWDETYVHHLHNERNRVVLSYRVDDEGREPWTWVRNQGRGRVFYTAWGHDERTWGHPGFQNLLERGIRWAAGKDPTAAGPYAADRPFPTPEMTSPRDDVDAFEYTDVGANIPNYFPSDKWGAQGEPKSTMQLPLSPQESLKHFVTPQGFHVELFAAEPDLGGKPIAMTWDERGRLFVCETFDYPNELQPPGKGRDRIRICTDTDGDGVADRFQVFAEDLSIPTAITLHRGGMIVQSGSETLFLKDLDGDDRADQREVLIENWNVRDTHGGVSNFRYGLDNWIWGMQGYNPSQPVIDGQKQQAIRMGFFRFRLDNSDPPRVTEFEFLRSTDNNTWGLGLSEEGLVFGSTANHNPSVFMPIPNRYYEKVRGWTRSLVLSSIADTHLFQPITENVRQVDHFGGYTAGAGHALYTARGYPAEYWNRTAFVNGPTGHLIGTFVLTPQGSDFRSTSPFNLLASDDEWSAPILSEVGPDGNVWVIDWYNYIVQHNPTPRGFETGKGQAYETELRDKKHGRIYRVVYPTNNAPPALHLTGATPQQLVESLSHPTMLCRQQAQRLLVEQHATSISPQLIELVGDTSVDEIGLNTGAIHALWTIHGLGLLDGTNKDASKAALTALHHPSAGVRRTAIQVLPPVEESTQAVIKAKLCFDREPQVRLAALLALADLPAVPEAGEHLVEVMQLPQNEGDRWIPDAATCAAANHSVPFLKALASSKVQSGPLLETATVVSEHFARGEPVNDALTLCESLQDAHPAISGAIIRGLAAGWPEDRELAETAGIESLVAKLLPQLSVADRGLLIQLATRWGSDSLDEYIAQVREALLNQLDDPDASLEQRMTAAQQFVAFDVEDPDAVSEILERITPQTSPELAIALLQSLGQCETDELGPQLVGHLLQLTPATRPAAVTVLLMRPASTMALLKGINEGVIRLSELSPDQRQMLMDHPDGTVRMTGRAVLSRGGALPSADRQQVIDDLLTQVVQQGSPTAGKQVFKKHCAKCHQHSGEGEHIGPDLTGMAVHPKEELLTHILDPNRSVEGNFQIYTVITSDGRVLSGILTSETQTTVELLDAEGKRSTILREDIDALAPSTKSLMPEGIEKLATAKELRDLLEFLTQRGRFLPLDIAKAATIASDRGMFNSTEASVERLVFDDWSPHTFAGVPFRLVDPHDGITPNVIMLHSPNGNVCRTMPKTAELPCNGIVQTIHMLSGVSGWGYPASSENSVSLIVRLHYAGGQQEDHPLLNREHFADYIRRVDVPGSEFAFALRDQQVRYLSISPQRAKPIERIEFIKGPDRTAPVIMAVTLEAPDAEEAHQVRDVFSALLEAAGREGYASAEAVDSEQPVEEQIQTTWTDWFNLERVSGRYKTEKNAETLRQEYGDLLVRAHGEDGYTRPQDFLNSLSKEELETVQTIHRLADPINVNGLTEEGSLNLLLPPPAQVDLNHDGLTRSGLAYGLRFPDSTTPPEVTSAWEEATANMPLGERMTFELQMKLPVLFANFYVDENGAYSHHFEPGDPEFRNPMADPDYSYFNATQAQLDGLEFSKNLIPQNEYERRTEFWTLFQGLLDEKGEWTYMSHLSSEDEAALIRLATALVDQQKARVIVEPQQRASGFWFGGGNMVQAEDGSLLVVGRYRNAGDSRTGTAAGERGLELAVFRASDAAGIFEKLLTFAKADLAIGERGVLSIEGAALRLSADGAAELFVSTEKSGIAYPPGLEEFLKPGTGVWTIDRMHANSLEGLKDASIGTVLETQDPQFIHIKDPYLYEDQDGERMLLFCSHPFCWSSSNSGCAVLHDGHVVPNSIRYDFFSRGYTWDVAMTRGTCIVDVPKVGRFSDRNVSLLFYDGGECVRDLEEHASAVKRPRGYSCEELGGLAYLVDGDFNRIERLSRERPMFVSPWGTGCSRYVDVLATAEGLHALMEQRFGLTTPLIRVVKWALLAGAYSCLTLLDAKGPFPHMPPIPSSLDAVLSFAIAVLIAFRVNRAYERWWEARSLWGTLVNVSRNLAVKTRALLPDDPAQRQFVRNTIVAFSLGLRDHLRAKAELQKLPGFENDPATPAHVPSYIMRRLYERFEQWKAAGTLSEEHFWVLDRESRVFLDVSGASEKIRNTLMSVSWHRFSQQCILLYLIVLPWGLVDDFGFLTIPLTIVAAYFVIAGEGIAQYVERPFGTDEDHLDLEGIINVIDVRKMNESKPRVNRRRFLKLSATAISAPMIVPASALGRDGETAPSNRINVGIVGLGSRGFNLLYEFLGHQDARVTALCDVHKLHYRDLPWGKGPSMGRDGARDVVAKLFTADKTTSDPKSLFITDDFSEVCLRDDIDAVVVATPDHWHALCTLKALAAGKDVYCEKPLTHTFTEGQVVCQEVARRKAVFQTGSQQRSDPRFQHVVELVRNGHLGKISRVEVGLPPGYSEPMGDPTVAEPPEHLDYDLWCGPSPVLPYMRARHHRWWRGHRAYGGGVLMDWIGHHNDIAHWALDVDRLGPSRIVSVGWTFPDTNVYNTPENFEIRCTYANGVESSISNRNELGTRLIGEDGWVYVRRGRSEASDERWLKPGFNPGPKKVVTSPGHTRNFLDCMKTREECIAPAEVAHRSISPGHLGYVSQAVGRPLNWDAKNEQIIDDSEADSLLREVSYREPWSLINT</sequence>
<dbReference type="Gene3D" id="3.40.50.880">
    <property type="match status" value="1"/>
</dbReference>
<dbReference type="InterPro" id="IPR009056">
    <property type="entry name" value="Cyt_c-like_dom"/>
</dbReference>
<dbReference type="Pfam" id="PF06283">
    <property type="entry name" value="ThuA"/>
    <property type="match status" value="1"/>
</dbReference>
<evidence type="ECO:0000256" key="4">
    <source>
        <dbReference type="ARBA" id="ARBA00022692"/>
    </source>
</evidence>
<dbReference type="Pfam" id="PF01408">
    <property type="entry name" value="GFO_IDH_MocA"/>
    <property type="match status" value="1"/>
</dbReference>
<evidence type="ECO:0000256" key="5">
    <source>
        <dbReference type="ARBA" id="ARBA00022723"/>
    </source>
</evidence>
<keyword evidence="8" id="KW-0406">Ion transport</keyword>
<dbReference type="InterPro" id="IPR013428">
    <property type="entry name" value="Membrane-bound_put_N"/>
</dbReference>
<keyword evidence="2" id="KW-0813">Transport</keyword>
<keyword evidence="11" id="KW-0732">Signal</keyword>
<dbReference type="InterPro" id="IPR055557">
    <property type="entry name" value="DUF7133"/>
</dbReference>
<feature type="signal peptide" evidence="11">
    <location>
        <begin position="1"/>
        <end position="25"/>
    </location>
</feature>
<dbReference type="GO" id="GO:0020037">
    <property type="term" value="F:heme binding"/>
    <property type="evidence" value="ECO:0007669"/>
    <property type="project" value="InterPro"/>
</dbReference>
<dbReference type="InterPro" id="IPR013427">
    <property type="entry name" value="Haem-bd_dom_put"/>
</dbReference>
<dbReference type="InterPro" id="IPR029062">
    <property type="entry name" value="Class_I_gatase-like"/>
</dbReference>
<proteinExistence type="predicted"/>
<dbReference type="GO" id="GO:0005254">
    <property type="term" value="F:chloride channel activity"/>
    <property type="evidence" value="ECO:0007669"/>
    <property type="project" value="InterPro"/>
</dbReference>
<dbReference type="PANTHER" id="PTHR33546">
    <property type="entry name" value="LARGE, MULTIFUNCTIONAL SECRETED PROTEIN-RELATED"/>
    <property type="match status" value="1"/>
</dbReference>
<dbReference type="InterPro" id="IPR029010">
    <property type="entry name" value="ThuA-like"/>
</dbReference>
<evidence type="ECO:0000256" key="10">
    <source>
        <dbReference type="PROSITE-ProRule" id="PRU00433"/>
    </source>
</evidence>
<evidence type="ECO:0000313" key="15">
    <source>
        <dbReference type="EMBL" id="CAL4758874.1"/>
    </source>
</evidence>
<evidence type="ECO:0000259" key="12">
    <source>
        <dbReference type="PROSITE" id="PS51007"/>
    </source>
</evidence>
<dbReference type="SUPFAM" id="SSF51735">
    <property type="entry name" value="NAD(P)-binding Rossmann-fold domains"/>
    <property type="match status" value="1"/>
</dbReference>
<dbReference type="Pfam" id="PF00034">
    <property type="entry name" value="Cytochrom_C"/>
    <property type="match status" value="1"/>
</dbReference>
<comment type="subcellular location">
    <subcellularLocation>
        <location evidence="1">Membrane</location>
        <topology evidence="1">Multi-pass membrane protein</topology>
    </subcellularLocation>
</comment>